<evidence type="ECO:0000259" key="6">
    <source>
        <dbReference type="Pfam" id="PF00483"/>
    </source>
</evidence>
<keyword evidence="4" id="KW-0396">Initiation factor</keyword>
<dbReference type="InterPro" id="IPR029044">
    <property type="entry name" value="Nucleotide-diphossugar_trans"/>
</dbReference>
<dbReference type="InterPro" id="IPR011004">
    <property type="entry name" value="Trimer_LpxA-like_sf"/>
</dbReference>
<dbReference type="SUPFAM" id="SSF53448">
    <property type="entry name" value="Nucleotide-diphospho-sugar transferases"/>
    <property type="match status" value="1"/>
</dbReference>
<dbReference type="Pfam" id="PF25084">
    <property type="entry name" value="LbH_EIF2B"/>
    <property type="match status" value="1"/>
</dbReference>
<evidence type="ECO:0000313" key="8">
    <source>
        <dbReference type="EMBL" id="QNO48672.1"/>
    </source>
</evidence>
<name>A0A7G9YKY8_9EURY</name>
<dbReference type="EMBL" id="MT631358">
    <property type="protein sequence ID" value="QNO48672.1"/>
    <property type="molecule type" value="Genomic_DNA"/>
</dbReference>
<reference evidence="8" key="1">
    <citation type="submission" date="2020-06" db="EMBL/GenBank/DDBJ databases">
        <title>Unique genomic features of the anaerobic methanotrophic archaea.</title>
        <authorList>
            <person name="Chadwick G.L."/>
            <person name="Skennerton C.T."/>
            <person name="Laso-Perez R."/>
            <person name="Leu A.O."/>
            <person name="Speth D.R."/>
            <person name="Yu H."/>
            <person name="Morgan-Lang C."/>
            <person name="Hatzenpichler R."/>
            <person name="Goudeau D."/>
            <person name="Malmstrom R."/>
            <person name="Brazelton W.J."/>
            <person name="Woyke T."/>
            <person name="Hallam S.J."/>
            <person name="Tyson G.W."/>
            <person name="Wegener G."/>
            <person name="Boetius A."/>
            <person name="Orphan V."/>
        </authorList>
    </citation>
    <scope>NUCLEOTIDE SEQUENCE</scope>
</reference>
<comment type="subcellular location">
    <subcellularLocation>
        <location evidence="1">Cytoplasm</location>
        <location evidence="1">Cytosol</location>
    </subcellularLocation>
</comment>
<dbReference type="CDD" id="cd04181">
    <property type="entry name" value="NTP_transferase"/>
    <property type="match status" value="1"/>
</dbReference>
<evidence type="ECO:0000259" key="7">
    <source>
        <dbReference type="Pfam" id="PF25084"/>
    </source>
</evidence>
<dbReference type="InterPro" id="IPR050486">
    <property type="entry name" value="Mannose-1P_guanyltransferase"/>
</dbReference>
<feature type="domain" description="EIF2B subunit epsilon/gamma LbH" evidence="7">
    <location>
        <begin position="268"/>
        <end position="355"/>
    </location>
</feature>
<keyword evidence="5" id="KW-0648">Protein biosynthesis</keyword>
<accession>A0A7G9YKY8</accession>
<dbReference type="Gene3D" id="3.90.550.10">
    <property type="entry name" value="Spore Coat Polysaccharide Biosynthesis Protein SpsA, Chain A"/>
    <property type="match status" value="1"/>
</dbReference>
<protein>
    <recommendedName>
        <fullName evidence="2">Bifunctional protein GlmU</fullName>
    </recommendedName>
</protein>
<proteinExistence type="predicted"/>
<dbReference type="SUPFAM" id="SSF51161">
    <property type="entry name" value="Trimeric LpxA-like enzymes"/>
    <property type="match status" value="1"/>
</dbReference>
<keyword evidence="3" id="KW-0963">Cytoplasm</keyword>
<dbReference type="InterPro" id="IPR005835">
    <property type="entry name" value="NTP_transferase_dom"/>
</dbReference>
<evidence type="ECO:0000256" key="1">
    <source>
        <dbReference type="ARBA" id="ARBA00004514"/>
    </source>
</evidence>
<gene>
    <name evidence="8" type="primary">glmU</name>
    <name evidence="8" type="ORF">AMAKCJMG_00006</name>
</gene>
<dbReference type="Pfam" id="PF00483">
    <property type="entry name" value="NTP_transferase"/>
    <property type="match status" value="1"/>
</dbReference>
<feature type="domain" description="Nucleotidyl transferase" evidence="6">
    <location>
        <begin position="2"/>
        <end position="226"/>
    </location>
</feature>
<organism evidence="8">
    <name type="scientific">Candidatus Methanogaster sp. ANME-2c ERB4</name>
    <dbReference type="NCBI Taxonomy" id="2759911"/>
    <lineage>
        <taxon>Archaea</taxon>
        <taxon>Methanobacteriati</taxon>
        <taxon>Methanobacteriota</taxon>
        <taxon>Stenosarchaea group</taxon>
        <taxon>Methanomicrobia</taxon>
        <taxon>Methanosarcinales</taxon>
        <taxon>ANME-2 cluster</taxon>
        <taxon>Candidatus Methanogasteraceae</taxon>
        <taxon>Candidatus Methanogaster</taxon>
    </lineage>
</organism>
<dbReference type="Gene3D" id="2.160.10.10">
    <property type="entry name" value="Hexapeptide repeat proteins"/>
    <property type="match status" value="1"/>
</dbReference>
<evidence type="ECO:0000256" key="4">
    <source>
        <dbReference type="ARBA" id="ARBA00022540"/>
    </source>
</evidence>
<evidence type="ECO:0000256" key="2">
    <source>
        <dbReference type="ARBA" id="ARBA00013414"/>
    </source>
</evidence>
<dbReference type="PANTHER" id="PTHR22572">
    <property type="entry name" value="SUGAR-1-PHOSPHATE GUANYL TRANSFERASE"/>
    <property type="match status" value="1"/>
</dbReference>
<evidence type="ECO:0000256" key="5">
    <source>
        <dbReference type="ARBA" id="ARBA00022917"/>
    </source>
</evidence>
<sequence>MKACIMCGGKGTRLRPMTLERPKPLIPLLNKPSVTHLIEHLRGEGFTDVVMTLGYLSDMIENEVNRIKDIDIRCVHEETALGTAGGVKNAKAYLEDGSFMVLGGDHALDMQLSEIYRFHEQNDAIVTIGLICIDDTAEYGICDMDSDNVMHRFLEKPNPGEVFSNLVNTGIYVCDPEIMDWIPDGQMYDFAKDVFPALLDAGKQINGYMVQGKWTDIGNHEMYRTACKWKLDRMFELPDSGSSHTYAYTDAKIKDPVTIGENVQIGSSMIVGPVVIGKDTVIGDNVLIGPYTTIGSGCVIEDGVHILSSYIYDNVHIGKGSAMFSSIVDNGVYIHNGCTLETKTVIGPNATVLDGAIISGVKIWQGITVPAGEHVMANMTDTIA</sequence>
<evidence type="ECO:0000256" key="3">
    <source>
        <dbReference type="ARBA" id="ARBA00022490"/>
    </source>
</evidence>
<dbReference type="AlphaFoldDB" id="A0A7G9YKY8"/>
<dbReference type="InterPro" id="IPR056764">
    <property type="entry name" value="LbH_EIF2B3/5"/>
</dbReference>